<feature type="domain" description="EGF-like" evidence="4">
    <location>
        <begin position="2067"/>
        <end position="2105"/>
    </location>
</feature>
<proteinExistence type="predicted"/>
<feature type="domain" description="EGF-like" evidence="4">
    <location>
        <begin position="914"/>
        <end position="952"/>
    </location>
</feature>
<feature type="domain" description="EGF-like" evidence="4">
    <location>
        <begin position="1235"/>
        <end position="1272"/>
    </location>
</feature>
<feature type="disulfide bond" evidence="2">
    <location>
        <begin position="1487"/>
        <end position="1497"/>
    </location>
</feature>
<dbReference type="PROSITE" id="PS51034">
    <property type="entry name" value="ZP_2"/>
    <property type="match status" value="1"/>
</dbReference>
<dbReference type="Pfam" id="PF21164">
    <property type="entry name" value="Dumpy_DPY"/>
    <property type="match status" value="21"/>
</dbReference>
<dbReference type="GO" id="GO:0044719">
    <property type="term" value="P:regulation of imaginal disc-derived wing size"/>
    <property type="evidence" value="ECO:0007669"/>
    <property type="project" value="EnsemblMetazoa"/>
</dbReference>
<feature type="domain" description="EGF-like" evidence="4">
    <location>
        <begin position="863"/>
        <end position="897"/>
    </location>
</feature>
<feature type="domain" description="EGF-like" evidence="4">
    <location>
        <begin position="1424"/>
        <end position="1463"/>
    </location>
</feature>
<dbReference type="SMART" id="SM00179">
    <property type="entry name" value="EGF_CA"/>
    <property type="match status" value="10"/>
</dbReference>
<feature type="domain" description="EGF-like" evidence="4">
    <location>
        <begin position="1318"/>
        <end position="1356"/>
    </location>
</feature>
<feature type="disulfide bond" evidence="2">
    <location>
        <begin position="2024"/>
        <end position="2034"/>
    </location>
</feature>
<feature type="transmembrane region" description="Helical" evidence="3">
    <location>
        <begin position="3638"/>
        <end position="3664"/>
    </location>
</feature>
<reference evidence="6 7" key="1">
    <citation type="journal article" date="2007" name="Nature">
        <title>Evolution of genes and genomes on the Drosophila phylogeny.</title>
        <authorList>
            <consortium name="Drosophila 12 Genomes Consortium"/>
            <person name="Clark A.G."/>
            <person name="Eisen M.B."/>
            <person name="Smith D.R."/>
            <person name="Bergman C.M."/>
            <person name="Oliver B."/>
            <person name="Markow T.A."/>
            <person name="Kaufman T.C."/>
            <person name="Kellis M."/>
            <person name="Gelbart W."/>
            <person name="Iyer V.N."/>
            <person name="Pollard D.A."/>
            <person name="Sackton T.B."/>
            <person name="Larracuente A.M."/>
            <person name="Singh N.D."/>
            <person name="Abad J.P."/>
            <person name="Abt D.N."/>
            <person name="Adryan B."/>
            <person name="Aguade M."/>
            <person name="Akashi H."/>
            <person name="Anderson W.W."/>
            <person name="Aquadro C.F."/>
            <person name="Ardell D.H."/>
            <person name="Arguello R."/>
            <person name="Artieri C.G."/>
            <person name="Barbash D.A."/>
            <person name="Barker D."/>
            <person name="Barsanti P."/>
            <person name="Batterham P."/>
            <person name="Batzoglou S."/>
            <person name="Begun D."/>
            <person name="Bhutkar A."/>
            <person name="Blanco E."/>
            <person name="Bosak S.A."/>
            <person name="Bradley R.K."/>
            <person name="Brand A.D."/>
            <person name="Brent M.R."/>
            <person name="Brooks A.N."/>
            <person name="Brown R.H."/>
            <person name="Butlin R.K."/>
            <person name="Caggese C."/>
            <person name="Calvi B.R."/>
            <person name="Bernardo de Carvalho A."/>
            <person name="Caspi A."/>
            <person name="Castrezana S."/>
            <person name="Celniker S.E."/>
            <person name="Chang J.L."/>
            <person name="Chapple C."/>
            <person name="Chatterji S."/>
            <person name="Chinwalla A."/>
            <person name="Civetta A."/>
            <person name="Clifton S.W."/>
            <person name="Comeron J.M."/>
            <person name="Costello J.C."/>
            <person name="Coyne J.A."/>
            <person name="Daub J."/>
            <person name="David R.G."/>
            <person name="Delcher A.L."/>
            <person name="Delehaunty K."/>
            <person name="Do C.B."/>
            <person name="Ebling H."/>
            <person name="Edwards K."/>
            <person name="Eickbush T."/>
            <person name="Evans J.D."/>
            <person name="Filipski A."/>
            <person name="Findeiss S."/>
            <person name="Freyhult E."/>
            <person name="Fulton L."/>
            <person name="Fulton R."/>
            <person name="Garcia A.C."/>
            <person name="Gardiner A."/>
            <person name="Garfield D.A."/>
            <person name="Garvin B.E."/>
            <person name="Gibson G."/>
            <person name="Gilbert D."/>
            <person name="Gnerre S."/>
            <person name="Godfrey J."/>
            <person name="Good R."/>
            <person name="Gotea V."/>
            <person name="Gravely B."/>
            <person name="Greenberg A.J."/>
            <person name="Griffiths-Jones S."/>
            <person name="Gross S."/>
            <person name="Guigo R."/>
            <person name="Gustafson E.A."/>
            <person name="Haerty W."/>
            <person name="Hahn M.W."/>
            <person name="Halligan D.L."/>
            <person name="Halpern A.L."/>
            <person name="Halter G.M."/>
            <person name="Han M.V."/>
            <person name="Heger A."/>
            <person name="Hillier L."/>
            <person name="Hinrichs A.S."/>
            <person name="Holmes I."/>
            <person name="Hoskins R.A."/>
            <person name="Hubisz M.J."/>
            <person name="Hultmark D."/>
            <person name="Huntley M.A."/>
            <person name="Jaffe D.B."/>
            <person name="Jagadeeshan S."/>
            <person name="Jeck W.R."/>
            <person name="Johnson J."/>
            <person name="Jones C.D."/>
            <person name="Jordan W.C."/>
            <person name="Karpen G.H."/>
            <person name="Kataoka E."/>
            <person name="Keightley P.D."/>
            <person name="Kheradpour P."/>
            <person name="Kirkness E.F."/>
            <person name="Koerich L.B."/>
            <person name="Kristiansen K."/>
            <person name="Kudrna D."/>
            <person name="Kulathinal R.J."/>
            <person name="Kumar S."/>
            <person name="Kwok R."/>
            <person name="Lander E."/>
            <person name="Langley C.H."/>
            <person name="Lapoint R."/>
            <person name="Lazzaro B.P."/>
            <person name="Lee S.J."/>
            <person name="Levesque L."/>
            <person name="Li R."/>
            <person name="Lin C.F."/>
            <person name="Lin M.F."/>
            <person name="Lindblad-Toh K."/>
            <person name="Llopart A."/>
            <person name="Long M."/>
            <person name="Low L."/>
            <person name="Lozovsky E."/>
            <person name="Lu J."/>
            <person name="Luo M."/>
            <person name="Machado C.A."/>
            <person name="Makalowski W."/>
            <person name="Marzo M."/>
            <person name="Matsuda M."/>
            <person name="Matzkin L."/>
            <person name="McAllister B."/>
            <person name="McBride C.S."/>
            <person name="McKernan B."/>
            <person name="McKernan K."/>
            <person name="Mendez-Lago M."/>
            <person name="Minx P."/>
            <person name="Mollenhauer M.U."/>
            <person name="Montooth K."/>
            <person name="Mount S.M."/>
            <person name="Mu X."/>
            <person name="Myers E."/>
            <person name="Negre B."/>
            <person name="Newfeld S."/>
            <person name="Nielsen R."/>
            <person name="Noor M.A."/>
            <person name="O'Grady P."/>
            <person name="Pachter L."/>
            <person name="Papaceit M."/>
            <person name="Parisi M.J."/>
            <person name="Parisi M."/>
            <person name="Parts L."/>
            <person name="Pedersen J.S."/>
            <person name="Pesole G."/>
            <person name="Phillippy A.M."/>
            <person name="Ponting C.P."/>
            <person name="Pop M."/>
            <person name="Porcelli D."/>
            <person name="Powell J.R."/>
            <person name="Prohaska S."/>
            <person name="Pruitt K."/>
            <person name="Puig M."/>
            <person name="Quesneville H."/>
            <person name="Ram K.R."/>
            <person name="Rand D."/>
            <person name="Rasmussen M.D."/>
            <person name="Reed L.K."/>
            <person name="Reenan R."/>
            <person name="Reily A."/>
            <person name="Remington K.A."/>
            <person name="Rieger T.T."/>
            <person name="Ritchie M.G."/>
            <person name="Robin C."/>
            <person name="Rogers Y.H."/>
            <person name="Rohde C."/>
            <person name="Rozas J."/>
            <person name="Rubenfield M.J."/>
            <person name="Ruiz A."/>
            <person name="Russo S."/>
            <person name="Salzberg S.L."/>
            <person name="Sanchez-Gracia A."/>
            <person name="Saranga D.J."/>
            <person name="Sato H."/>
            <person name="Schaeffer S.W."/>
            <person name="Schatz M.C."/>
            <person name="Schlenke T."/>
            <person name="Schwartz R."/>
            <person name="Segarra C."/>
            <person name="Singh R.S."/>
            <person name="Sirot L."/>
            <person name="Sirota M."/>
            <person name="Sisneros N.B."/>
            <person name="Smith C.D."/>
            <person name="Smith T.F."/>
            <person name="Spieth J."/>
            <person name="Stage D.E."/>
            <person name="Stark A."/>
            <person name="Stephan W."/>
            <person name="Strausberg R.L."/>
            <person name="Strempel S."/>
            <person name="Sturgill D."/>
            <person name="Sutton G."/>
            <person name="Sutton G.G."/>
            <person name="Tao W."/>
            <person name="Teichmann S."/>
            <person name="Tobari Y.N."/>
            <person name="Tomimura Y."/>
            <person name="Tsolas J.M."/>
            <person name="Valente V.L."/>
            <person name="Venter E."/>
            <person name="Venter J.C."/>
            <person name="Vicario S."/>
            <person name="Vieira F.G."/>
            <person name="Vilella A.J."/>
            <person name="Villasante A."/>
            <person name="Walenz B."/>
            <person name="Wang J."/>
            <person name="Wasserman M."/>
            <person name="Watts T."/>
            <person name="Wilson D."/>
            <person name="Wilson R.K."/>
            <person name="Wing R.A."/>
            <person name="Wolfner M.F."/>
            <person name="Wong A."/>
            <person name="Wong G.K."/>
            <person name="Wu C.I."/>
            <person name="Wu G."/>
            <person name="Yamamoto D."/>
            <person name="Yang H.P."/>
            <person name="Yang S.P."/>
            <person name="Yorke J.A."/>
            <person name="Yoshida K."/>
            <person name="Zdobnov E."/>
            <person name="Zhang P."/>
            <person name="Zhang Y."/>
            <person name="Zimin A.V."/>
            <person name="Baldwin J."/>
            <person name="Abdouelleil A."/>
            <person name="Abdulkadir J."/>
            <person name="Abebe A."/>
            <person name="Abera B."/>
            <person name="Abreu J."/>
            <person name="Acer S.C."/>
            <person name="Aftuck L."/>
            <person name="Alexander A."/>
            <person name="An P."/>
            <person name="Anderson E."/>
            <person name="Anderson S."/>
            <person name="Arachi H."/>
            <person name="Azer M."/>
            <person name="Bachantsang P."/>
            <person name="Barry A."/>
            <person name="Bayul T."/>
            <person name="Berlin A."/>
            <person name="Bessette D."/>
            <person name="Bloom T."/>
            <person name="Blye J."/>
            <person name="Boguslavskiy L."/>
            <person name="Bonnet C."/>
            <person name="Boukhgalter B."/>
            <person name="Bourzgui I."/>
            <person name="Brown A."/>
            <person name="Cahill P."/>
            <person name="Channer S."/>
            <person name="Cheshatsang Y."/>
            <person name="Chuda L."/>
            <person name="Citroen M."/>
            <person name="Collymore A."/>
            <person name="Cooke P."/>
            <person name="Costello M."/>
            <person name="D'Aco K."/>
            <person name="Daza R."/>
            <person name="De Haan G."/>
            <person name="DeGray S."/>
            <person name="DeMaso C."/>
            <person name="Dhargay N."/>
            <person name="Dooley K."/>
            <person name="Dooley E."/>
            <person name="Doricent M."/>
            <person name="Dorje P."/>
            <person name="Dorjee K."/>
            <person name="Dupes A."/>
            <person name="Elong R."/>
            <person name="Falk J."/>
            <person name="Farina A."/>
            <person name="Faro S."/>
            <person name="Ferguson D."/>
            <person name="Fisher S."/>
            <person name="Foley C.D."/>
            <person name="Franke A."/>
            <person name="Friedrich D."/>
            <person name="Gadbois L."/>
            <person name="Gearin G."/>
            <person name="Gearin C.R."/>
            <person name="Giannoukos G."/>
            <person name="Goode T."/>
            <person name="Graham J."/>
            <person name="Grandbois E."/>
            <person name="Grewal S."/>
            <person name="Gyaltsen K."/>
            <person name="Hafez N."/>
            <person name="Hagos B."/>
            <person name="Hall J."/>
            <person name="Henson C."/>
            <person name="Hollinger A."/>
            <person name="Honan T."/>
            <person name="Huard M.D."/>
            <person name="Hughes L."/>
            <person name="Hurhula B."/>
            <person name="Husby M.E."/>
            <person name="Kamat A."/>
            <person name="Kanga B."/>
            <person name="Kashin S."/>
            <person name="Khazanovich D."/>
            <person name="Kisner P."/>
            <person name="Lance K."/>
            <person name="Lara M."/>
            <person name="Lee W."/>
            <person name="Lennon N."/>
            <person name="Letendre F."/>
            <person name="LeVine R."/>
            <person name="Lipovsky A."/>
            <person name="Liu X."/>
            <person name="Liu J."/>
            <person name="Liu S."/>
            <person name="Lokyitsang T."/>
            <person name="Lokyitsang Y."/>
            <person name="Lubonja R."/>
            <person name="Lui A."/>
            <person name="MacDonald P."/>
            <person name="Magnisalis V."/>
            <person name="Maru K."/>
            <person name="Matthews C."/>
            <person name="McCusker W."/>
            <person name="McDonough S."/>
            <person name="Mehta T."/>
            <person name="Meldrim J."/>
            <person name="Meneus L."/>
            <person name="Mihai O."/>
            <person name="Mihalev A."/>
            <person name="Mihova T."/>
            <person name="Mittelman R."/>
            <person name="Mlenga V."/>
            <person name="Montmayeur A."/>
            <person name="Mulrain L."/>
            <person name="Navidi A."/>
            <person name="Naylor J."/>
            <person name="Negash T."/>
            <person name="Nguyen T."/>
            <person name="Nguyen N."/>
            <person name="Nicol R."/>
            <person name="Norbu C."/>
            <person name="Norbu N."/>
            <person name="Novod N."/>
            <person name="O'Neill B."/>
            <person name="Osman S."/>
            <person name="Markiewicz E."/>
            <person name="Oyono O.L."/>
            <person name="Patti C."/>
            <person name="Phunkhang P."/>
            <person name="Pierre F."/>
            <person name="Priest M."/>
            <person name="Raghuraman S."/>
            <person name="Rege F."/>
            <person name="Reyes R."/>
            <person name="Rise C."/>
            <person name="Rogov P."/>
            <person name="Ross K."/>
            <person name="Ryan E."/>
            <person name="Settipalli S."/>
            <person name="Shea T."/>
            <person name="Sherpa N."/>
            <person name="Shi L."/>
            <person name="Shih D."/>
            <person name="Sparrow T."/>
            <person name="Spaulding J."/>
            <person name="Stalker J."/>
            <person name="Stange-Thomann N."/>
            <person name="Stavropoulos S."/>
            <person name="Stone C."/>
            <person name="Strader C."/>
            <person name="Tesfaye S."/>
            <person name="Thomson T."/>
            <person name="Thoulutsang Y."/>
            <person name="Thoulutsang D."/>
            <person name="Topham K."/>
            <person name="Topping I."/>
            <person name="Tsamla T."/>
            <person name="Vassiliev H."/>
            <person name="Vo A."/>
            <person name="Wangchuk T."/>
            <person name="Wangdi T."/>
            <person name="Weiand M."/>
            <person name="Wilkinson J."/>
            <person name="Wilson A."/>
            <person name="Yadav S."/>
            <person name="Young G."/>
            <person name="Yu Q."/>
            <person name="Zembek L."/>
            <person name="Zhong D."/>
            <person name="Zimmer A."/>
            <person name="Zwirko Z."/>
            <person name="Jaffe D.B."/>
            <person name="Alvarez P."/>
            <person name="Brockman W."/>
            <person name="Butler J."/>
            <person name="Chin C."/>
            <person name="Gnerre S."/>
            <person name="Grabherr M."/>
            <person name="Kleber M."/>
            <person name="Mauceli E."/>
            <person name="MacCallum I."/>
        </authorList>
    </citation>
    <scope>NUCLEOTIDE SEQUENCE [LARGE SCALE GENOMIC DNA]</scope>
    <source>
        <strain evidence="7">white501</strain>
    </source>
</reference>
<feature type="domain" description="EGF-like" evidence="4">
    <location>
        <begin position="2366"/>
        <end position="2404"/>
    </location>
</feature>
<feature type="domain" description="EGF-like" evidence="4">
    <location>
        <begin position="2021"/>
        <end position="2058"/>
    </location>
</feature>
<feature type="domain" description="EGF-like" evidence="4">
    <location>
        <begin position="973"/>
        <end position="1010"/>
    </location>
</feature>
<feature type="domain" description="EGF-like" evidence="4">
    <location>
        <begin position="1176"/>
        <end position="1214"/>
    </location>
</feature>
<dbReference type="InterPro" id="IPR001881">
    <property type="entry name" value="EGF-like_Ca-bd_dom"/>
</dbReference>
<feature type="domain" description="EGF-like" evidence="4">
    <location>
        <begin position="1747"/>
        <end position="1785"/>
    </location>
</feature>
<accession>B4Q309</accession>
<dbReference type="GO" id="GO:0005509">
    <property type="term" value="F:calcium ion binding"/>
    <property type="evidence" value="ECO:0007669"/>
    <property type="project" value="InterPro"/>
</dbReference>
<dbReference type="InterPro" id="IPR001507">
    <property type="entry name" value="ZP_dom"/>
</dbReference>
<keyword evidence="7" id="KW-1185">Reference proteome</keyword>
<dbReference type="PhylomeDB" id="B4Q309"/>
<feature type="domain" description="EGF-like" evidence="4">
    <location>
        <begin position="711"/>
        <end position="749"/>
    </location>
</feature>
<feature type="domain" description="EGF-like" evidence="4">
    <location>
        <begin position="804"/>
        <end position="842"/>
    </location>
</feature>
<keyword evidence="1 2" id="KW-1015">Disulfide bond</keyword>
<name>B4Q309_DROSI</name>
<feature type="domain" description="ZP" evidence="5">
    <location>
        <begin position="3329"/>
        <end position="3571"/>
    </location>
</feature>
<dbReference type="PANTHER" id="PTHR22963">
    <property type="entry name" value="ENDOGLIN-RELATED"/>
    <property type="match status" value="1"/>
</dbReference>
<feature type="disulfide bond" evidence="2">
    <location>
        <begin position="1920"/>
        <end position="1930"/>
    </location>
</feature>
<dbReference type="GO" id="GO:0040005">
    <property type="term" value="P:chitin-based cuticle attachment to epithelium"/>
    <property type="evidence" value="ECO:0007669"/>
    <property type="project" value="EnsemblMetazoa"/>
</dbReference>
<dbReference type="HOGENOM" id="CLU_000214_0_0_1"/>
<keyword evidence="2" id="KW-0245">EGF-like domain</keyword>
<dbReference type="SMART" id="SM00181">
    <property type="entry name" value="EGF"/>
    <property type="match status" value="56"/>
</dbReference>
<keyword evidence="3" id="KW-1133">Transmembrane helix</keyword>
<feature type="domain" description="EGF-like" evidence="4">
    <location>
        <begin position="1377"/>
        <end position="1414"/>
    </location>
</feature>
<dbReference type="InterPro" id="IPR009030">
    <property type="entry name" value="Growth_fac_rcpt_cys_sf"/>
</dbReference>
<dbReference type="InterPro" id="IPR048407">
    <property type="entry name" value="Dumpy_DPY"/>
</dbReference>
<evidence type="ECO:0000256" key="3">
    <source>
        <dbReference type="SAM" id="Phobius"/>
    </source>
</evidence>
<dbReference type="GO" id="GO:0008362">
    <property type="term" value="P:chitin-based embryonic cuticle biosynthetic process"/>
    <property type="evidence" value="ECO:0007669"/>
    <property type="project" value="EnsemblMetazoa"/>
</dbReference>
<feature type="domain" description="EGF-like" evidence="4">
    <location>
        <begin position="1531"/>
        <end position="1569"/>
    </location>
</feature>
<feature type="domain" description="EGF-like" evidence="4">
    <location>
        <begin position="1858"/>
        <end position="1896"/>
    </location>
</feature>
<evidence type="ECO:0000256" key="1">
    <source>
        <dbReference type="ARBA" id="ARBA00023157"/>
    </source>
</evidence>
<feature type="domain" description="EGF-like" evidence="4">
    <location>
        <begin position="391"/>
        <end position="429"/>
    </location>
</feature>
<feature type="disulfide bond" evidence="2">
    <location>
        <begin position="1809"/>
        <end position="1819"/>
    </location>
</feature>
<feature type="domain" description="EGF-like" evidence="4">
    <location>
        <begin position="1484"/>
        <end position="1521"/>
    </location>
</feature>
<dbReference type="Proteomes" id="UP000000304">
    <property type="component" value="Chromosome 2L"/>
</dbReference>
<keyword evidence="3" id="KW-0812">Transmembrane</keyword>
<feature type="domain" description="EGF-like" evidence="4">
    <location>
        <begin position="450"/>
        <end position="487"/>
    </location>
</feature>
<feature type="disulfide bond" evidence="2">
    <location>
        <begin position="1238"/>
        <end position="1248"/>
    </location>
</feature>
<feature type="domain" description="EGF-like" evidence="4">
    <location>
        <begin position="1590"/>
        <end position="1627"/>
    </location>
</feature>
<feature type="disulfide bond" evidence="2">
    <location>
        <begin position="1593"/>
        <end position="1603"/>
    </location>
</feature>
<feature type="domain" description="EGF-like" evidence="4">
    <location>
        <begin position="3122"/>
        <end position="3165"/>
    </location>
</feature>
<feature type="domain" description="EGF-like" evidence="4">
    <location>
        <begin position="1639"/>
        <end position="1678"/>
    </location>
</feature>
<dbReference type="InterPro" id="IPR003645">
    <property type="entry name" value="Fol_N"/>
</dbReference>
<feature type="disulfide bond" evidence="2">
    <location>
        <begin position="976"/>
        <end position="986"/>
    </location>
</feature>
<dbReference type="SMART" id="SM00274">
    <property type="entry name" value="FOLN"/>
    <property type="match status" value="10"/>
</dbReference>
<feature type="domain" description="EGF-like" evidence="4">
    <location>
        <begin position="1806"/>
        <end position="1843"/>
    </location>
</feature>
<feature type="domain" description="EGF-like" evidence="4">
    <location>
        <begin position="500"/>
        <end position="538"/>
    </location>
</feature>
<dbReference type="PROSITE" id="PS50026">
    <property type="entry name" value="EGF_3"/>
    <property type="match status" value="31"/>
</dbReference>
<dbReference type="GO" id="GO:0007475">
    <property type="term" value="P:apposition of dorsal and ventral imaginal disc-derived wing surfaces"/>
    <property type="evidence" value="ECO:0007669"/>
    <property type="project" value="EnsemblMetazoa"/>
</dbReference>
<protein>
    <submittedName>
        <fullName evidence="6">GD22701</fullName>
    </submittedName>
</protein>
<dbReference type="SMART" id="SM00241">
    <property type="entry name" value="ZP"/>
    <property type="match status" value="1"/>
</dbReference>
<feature type="domain" description="EGF-like" evidence="4">
    <location>
        <begin position="1964"/>
        <end position="2000"/>
    </location>
</feature>
<dbReference type="STRING" id="7240.B4Q309"/>
<evidence type="ECO:0000259" key="5">
    <source>
        <dbReference type="PROSITE" id="PS51034"/>
    </source>
</evidence>
<feature type="domain" description="EGF-like" evidence="4">
    <location>
        <begin position="323"/>
        <end position="361"/>
    </location>
</feature>
<feature type="domain" description="EGF-like" evidence="4">
    <location>
        <begin position="2744"/>
        <end position="2783"/>
    </location>
</feature>
<evidence type="ECO:0000259" key="4">
    <source>
        <dbReference type="PROSITE" id="PS50026"/>
    </source>
</evidence>
<dbReference type="PANTHER" id="PTHR22963:SF39">
    <property type="entry name" value="DUMPY"/>
    <property type="match status" value="1"/>
</dbReference>
<dbReference type="InterPro" id="IPR000742">
    <property type="entry name" value="EGF"/>
</dbReference>
<dbReference type="SUPFAM" id="SSF57184">
    <property type="entry name" value="Growth factor receptor domain"/>
    <property type="match status" value="3"/>
</dbReference>
<dbReference type="PROSITE" id="PS01186">
    <property type="entry name" value="EGF_2"/>
    <property type="match status" value="21"/>
</dbReference>
<feature type="domain" description="EGF-like" evidence="4">
    <location>
        <begin position="115"/>
        <end position="153"/>
    </location>
</feature>
<dbReference type="OrthoDB" id="4405280at2759"/>
<evidence type="ECO:0000313" key="6">
    <source>
        <dbReference type="EMBL" id="EDX03725.1"/>
    </source>
</evidence>
<dbReference type="EMBL" id="CM000361">
    <property type="protein sequence ID" value="EDX03725.1"/>
    <property type="molecule type" value="Genomic_DNA"/>
</dbReference>
<feature type="disulfide bond" evidence="2">
    <location>
        <begin position="866"/>
        <end position="876"/>
    </location>
</feature>
<feature type="domain" description="EGF-like" evidence="4">
    <location>
        <begin position="2280"/>
        <end position="2320"/>
    </location>
</feature>
<feature type="disulfide bond" evidence="2">
    <location>
        <begin position="453"/>
        <end position="463"/>
    </location>
</feature>
<dbReference type="GO" id="GO:0007424">
    <property type="term" value="P:open tracheal system development"/>
    <property type="evidence" value="ECO:0007669"/>
    <property type="project" value="EnsemblMetazoa"/>
</dbReference>
<organism evidence="6 7">
    <name type="scientific">Drosophila simulans</name>
    <name type="common">Fruit fly</name>
    <dbReference type="NCBI Taxonomy" id="7240"/>
    <lineage>
        <taxon>Eukaryota</taxon>
        <taxon>Metazoa</taxon>
        <taxon>Ecdysozoa</taxon>
        <taxon>Arthropoda</taxon>
        <taxon>Hexapoda</taxon>
        <taxon>Insecta</taxon>
        <taxon>Pterygota</taxon>
        <taxon>Neoptera</taxon>
        <taxon>Endopterygota</taxon>
        <taxon>Diptera</taxon>
        <taxon>Brachycera</taxon>
        <taxon>Muscomorpha</taxon>
        <taxon>Ephydroidea</taxon>
        <taxon>Drosophilidae</taxon>
        <taxon>Drosophila</taxon>
        <taxon>Sophophora</taxon>
    </lineage>
</organism>
<evidence type="ECO:0000313" key="7">
    <source>
        <dbReference type="Proteomes" id="UP000000304"/>
    </source>
</evidence>
<dbReference type="OMA" id="RVECHYD"/>
<comment type="caution">
    <text evidence="2">Lacks conserved residue(s) required for the propagation of feature annotation.</text>
</comment>
<keyword evidence="3" id="KW-0472">Membrane</keyword>
<gene>
    <name evidence="6" type="primary">Dsim\GD22701</name>
    <name evidence="6" type="ORF">Dsim_GD22701</name>
</gene>
<feature type="disulfide bond" evidence="2">
    <location>
        <begin position="1380"/>
        <end position="1390"/>
    </location>
</feature>
<dbReference type="Gene3D" id="2.10.25.10">
    <property type="entry name" value="Laminin"/>
    <property type="match status" value="1"/>
</dbReference>
<sequence length="3703" mass="397672">MKSAPRAARVLVCPNAVCRDRNGVGSCQCLPQYFGDPYEGCRPECMLDSDCPSNRACQQLRCQDPCPGTCGLNANCQVVNHLPTCTCLTGYVGDPYRQCNRLPEPPIIETKDEPLRDPCIPTPCGPNSECRNINGVPACSCLANFIGQAPNCRPECTINSECPSQLACINQKCRDPCPGACGQNAVCSVINHTPLCACIDGYIGNPFTNCNPKPPEPPAPPVADDPCNPSPCGANAQCRNGQCSCIPEYQGDPYVSCRPECVLNTDCPRDRACVRNKCIDPCPGTCGVNALCEVNNHIPICRCPEQMSGNAFFECRPVPPAKIQNPCQPSPCGPNSQCRVVQQTAVCSCLTNYVGSPPQCRPECVTNSDCPADQDCQNMKCRDPCPAERVYVNPCQPSPCGPNSQCREVNEQGVCSCLPEFIGSPPACRPECTSSSECAADKACVNRKCVDPCPNVCGQQAECRVRNHNPICTCLSGFTGDPFTRCYRQPPPPPVVEREPLDPCVPSPCGANSQCREIHGTPSCSCLPQYLGTPPNCRPECSINAECPSHQACINQKCRDPCPGSCGLNTQCSVINHTPICSCLAGYIGDPFSVCNPQPIPEKIRDPLPPEDPCNPSPCGSNTQCNNGVCSCLPEYHGDPYTGCRPECVLHTDCDRSRACVRHKCVDPCPGICGTNAICEVLNHIPNCRCLEGMQGNAFIQCSPVPKLDVVQNPCQPSPCGPNSQCRVVNQQAICSCITSFIGSPPFCRPECTTNSECPLNLACRNQKCSDPCPGVCGRGAQCHVTNHNPFCRCLERYTAVKEYVNPCQPSPCGPNSQCREVNEQAICSCLPEYVGAPPVCRPECTISSECPADKACVNQKCVDPCPNTCGDQAICRVVNHSPICSCRAGYTGDAFFRCFPKPPVPPTPVQKTPVDPCVPTPCGPYSQCRSQGDAPACSCLVGYIGAPPNCRPECRINAECPSSQACINEKCRDPCPGSCGYGAICNVINHTPSCTCPPGFSGDPFSQCQPLPPPPPTPVKLDDPCNPSPCGPNAQCNNGVCTCIPEYHGDPYSGCRPECITSADCSPPPSREEPRDPCNPSPCGSNAICFNQGECNFVADYQGDPYVASRPECILSSECPRNLACIQQKCTDPCPGTCGTNAICDVVNHIAMCHCPDRMTGNAFVQCTPVQLDVYRNPCNPSPCGSYAECREQNGQAVCSCLPNYFGVPPSCRPECSTNYDCSPSLACQNQRCVDPCPGACGAYAECRTVNHSPFCSCRPGYTGNPIVQCHMIRTCGFNALCHVVNHAPICSCPPKHNGNPFLGCFPEPVRRDEVIPKNPCQPSPCGPYAKCTSVGDQAQCSCLPDYIGTPPNCRPECITNSECSFDKACLNQRCRDPCSGTCGSNANCHVISHTAMCYCLPGFTGDPFTSCVQVPVIQQAEIVQPCSPNPCGANAVCRQEGHVGSCQCLPEYYGNPYETCRPECVTNNDCPSNKACQQQKCRDPCPGVCALNALCRVINHLPTCHCQNGFVGDPYRYCQIPEKPVLKEYVNPCQPSPCGPNSQCLENNEQTICSCLPEYVGAPPNCRPECVTSAECPHDKACIRQKCSDPCPGVCGSNADCRVIQHAPICSCRAGFTGDAFSRCLPLPQVVRDVPEPQTPCVPSPCGANALCSERNGAGACQCLPEFYGNPYEGCRPECVLNSDCPSHLACLNQHCRDPCPGTCGTNAECQVREHLPQCNCHVGYQGNPYVYCSVLRDPLPEPVPFRPCQPSPCGPNSQCRESNNQAICKCLPDFIGSPPACRPECTISSECDLTLACVQQHCVDPCPGVCGNSAQCRVINHSPHCSCLPGFTGDALSGCQRIPPAITHDAPKETPRDPCVPSPCGAFGQCRAQGNQAICSCLPGYYGAPPNCRPECAINPDCASHLACISEKCRDPCPGSCGLQAQCSVINHTPICSCPSGYEGNPFVSCQRTPPPPTPPLRDACNPSPCGSNAICSPGGQCSCLPDFDGNPYVGCRPECVLNTDCVRDKACQRSKCTDPCPGACGIGAVCEVRNHIPTCNCPPGTTGNAFVQCTLVQSSPVVPLNPCQPSPCGNNAQCREVNDQAVCSCLPGFFGVPPKCRPECTINSDCAPHLACLNQQCRDPCPGACGQFAQCQVIRHVPHCSCPAGFSGNAFFLCHRLPPPPPVQLEPINPCYPSPCGPNAECTNQNEQAICKCLKDYIGTPPNCRPECITSSECPIQLACIGQKCKDPCSGLCGTAATCQVVSHVPSCICVADYIGDPYTGCYARPPIQREQINPCYQNPCGSNAVCRERGEVASCQCLPEYYARDHYAQCNCPKGFQGNPRIECYTTKVDVPRIPNPGCSRNDDCPRDQICRNEICISPCAADDCGIGAYCHVQQRKAICRCPPGYSGNPQERCLPPSDVILVGCKSSTDCPSNEACINTQCASPCNCGPNAECTVKNHHPICYCKPGFSGNAQFGCAPIGCQSDDECSGDKQCVNRECINPCLASDPCALNAECYGRNHRANCRCPVGLEGDPFVRCLRLECHSDYDCASNLACVSNECVSPCGQRNPCAQNAICQALQHRAVCRCPDQLPLGNPYAYCEPRPVEPVCRDDGDCPSKLACIDDKCQDPCAVLSPCHPTAQCSVLNSVPVRTMVCECAEYEVPDASGACRKMVPPRQPGCESDQDCLDQEACIHAQCRNPCNCGTNAVCQVTQHRAVCSCQDGFEGNPYASCRSIGCRVDGECDSGKACINGDCINPCLINDPCGPNAECYVQSNRAQCRCLSGYRGNPYERCRVIGCSSNNDCPTDKTCQNEQCVNPCVYHNPCAPRAECRAQNHLAVCRCPAEFLGNPYVDCRPPPQPICQLDTDCPGRQACINEQCVDPCVVLEPCQRPAICEVTPTSPVRTMLCICPDGYVSRGKGGCKPTPGIKEVGGCISDSDCPADKSCLNSVCRDPCNCGLNAECRIKDHKPVCTCRQGFEGNPEFECSKIECSINSDCPGTHVCRNQLCIPACQGEQCGSNAQCLAIEHRAVCECIPGHGGNARIACTPLGCRSDDECPTDKACVNGKCNDPCTTTALCAQDELCKVYHHRPQCACPPGTVPGKNGCESERHIPICISDADCPSQKACLRGECVNPCNATQPCGVNAFCSVRDTLPVRTMICECLEGYTGNPAVQCDKRSLCVIEKGFVRDVDGQCVCPPGTALDIYEYCTPCREEQGFRIDESGHCVCALERGMVIDERGRCTCPIDLGYRLTPRGECQPEEPPECTSNDQCADNRFCNLDTKTCEDPCLTKVCGVNAFCNAVNHRAQCQCITGYTGNPELHCNHTNFRTDFPRPDMVVSCLADGVQVEIHITEPGFNGVLYVKGHSKDEECRRVVNLAGETVPRTEIFRVHFGSCGMQAVKDVASFVLVIQKHPKLVTYKAQAYNIKCVYQTGEKNVTLGFNVSMLTTAGTIANTGPPPICQMRIITNEGEEINSAEIGDNLKLQVDVEPATIYGGFARSCIAKTMEDNVQNEYLVTDENGCATDTSIFGNWEYNPDTNSLLASFNAFKFPSSDNIRFQCNIRVCFGRCQPVNCGGYNAFGRRRRSIADNSTDATAIATNSGVEGQLREEITISSNAILTFEKRSGQGLNDANIKPAAQRVEDICVSMVGLIIALVITALLALVAVAVAVSCWLMAYRRRPKTIAPLPHPPEFPNPLFSNPDAVPEPTPDYIS</sequence>
<feature type="domain" description="EGF-like" evidence="4">
    <location>
        <begin position="1917"/>
        <end position="1954"/>
    </location>
</feature>
<feature type="domain" description="EGF-like" evidence="4">
    <location>
        <begin position="2175"/>
        <end position="2213"/>
    </location>
</feature>
<evidence type="ECO:0000256" key="2">
    <source>
        <dbReference type="PROSITE-ProRule" id="PRU00076"/>
    </source>
</evidence>
<dbReference type="SUPFAM" id="SSF90148">
    <property type="entry name" value="DPY module"/>
    <property type="match status" value="16"/>
</dbReference>